<keyword evidence="1" id="KW-0472">Membrane</keyword>
<feature type="transmembrane region" description="Helical" evidence="1">
    <location>
        <begin position="893"/>
        <end position="917"/>
    </location>
</feature>
<proteinExistence type="predicted"/>
<feature type="transmembrane region" description="Helical" evidence="1">
    <location>
        <begin position="674"/>
        <end position="699"/>
    </location>
</feature>
<keyword evidence="2" id="KW-0732">Signal</keyword>
<name>A0A8D8Z340_9HEMI</name>
<dbReference type="GO" id="GO:0060271">
    <property type="term" value="P:cilium assembly"/>
    <property type="evidence" value="ECO:0007669"/>
    <property type="project" value="InterPro"/>
</dbReference>
<feature type="transmembrane region" description="Helical" evidence="1">
    <location>
        <begin position="520"/>
        <end position="544"/>
    </location>
</feature>
<evidence type="ECO:0000256" key="2">
    <source>
        <dbReference type="SAM" id="SignalP"/>
    </source>
</evidence>
<feature type="chain" id="PRO_5034132091" evidence="2">
    <location>
        <begin position="23"/>
        <end position="958"/>
    </location>
</feature>
<keyword evidence="1" id="KW-1133">Transmembrane helix</keyword>
<feature type="transmembrane region" description="Helical" evidence="1">
    <location>
        <begin position="923"/>
        <end position="941"/>
    </location>
</feature>
<dbReference type="PANTHER" id="PTHR21274:SF0">
    <property type="entry name" value="MECKELIN"/>
    <property type="match status" value="1"/>
</dbReference>
<dbReference type="EMBL" id="HBUF01410535">
    <property type="protein sequence ID" value="CAG6738966.1"/>
    <property type="molecule type" value="Transcribed_RNA"/>
</dbReference>
<feature type="transmembrane region" description="Helical" evidence="1">
    <location>
        <begin position="564"/>
        <end position="584"/>
    </location>
</feature>
<dbReference type="GO" id="GO:0036038">
    <property type="term" value="C:MKS complex"/>
    <property type="evidence" value="ECO:0007669"/>
    <property type="project" value="InterPro"/>
</dbReference>
<dbReference type="AlphaFoldDB" id="A0A8D8Z340"/>
<evidence type="ECO:0000256" key="1">
    <source>
        <dbReference type="SAM" id="Phobius"/>
    </source>
</evidence>
<feature type="transmembrane region" description="Helical" evidence="1">
    <location>
        <begin position="478"/>
        <end position="499"/>
    </location>
</feature>
<accession>A0A8D8Z340</accession>
<dbReference type="Pfam" id="PF09773">
    <property type="entry name" value="Meckelin"/>
    <property type="match status" value="1"/>
</dbReference>
<evidence type="ECO:0000313" key="3">
    <source>
        <dbReference type="EMBL" id="CAG6738966.1"/>
    </source>
</evidence>
<dbReference type="PANTHER" id="PTHR21274">
    <property type="entry name" value="MECKELIN"/>
    <property type="match status" value="1"/>
</dbReference>
<feature type="transmembrane region" description="Helical" evidence="1">
    <location>
        <begin position="633"/>
        <end position="654"/>
    </location>
</feature>
<dbReference type="InterPro" id="IPR019170">
    <property type="entry name" value="Meckelin"/>
</dbReference>
<keyword evidence="1" id="KW-0812">Transmembrane</keyword>
<sequence>MYLIWLLWVTSILQYRILLVEAYIGESLDDPASLACSNQEIFSFHHMKCVLCDTKLNLVPSDTKDACVCDKDSVHTGWNKTVPRCFKCVSGTVANSDNTGCIRKLECGPNQIELDRSPEGLLFTESLCISCPNSSIPALTRCVRPGLNLTYITSGLLDQWPDVSDTYRVNYETLPPVTSRLLETQLRRSLYYCVTLKRYSHCDSVANLCVLMLYKDSGPCILFRNHHHIPWSSPSEGALPWLYYGEGDAITVLTRKKIPTRYSVKRTSELNWLNLTGIKYSLSYPSESAPDSQEQSLVSTVQLVNITGSDLQLCYGDKSALNNALRFGTFYRRQCKLYVKDLQSTTTTTDVFELFLSFPDENNKPTLYTIPVLINTNLKTDMSSWQLVRRFFLIDTLLGIPSTTSSTKPGTAGEVNVIRYVKSAVLRINVQKSLEEEGKIFVPLLVLYYGEVDTVSGPETIETSFSVEYYMHTDMEHFIDVACILLSCLVIVWSGIQTWSRSRRNDSATIDLFTLAEMALILSGHLANVLYTVAAGVTLYMFLVYKCQDVMYRLLGTPSLRSTLYMNVFIAFLLKSVEIVRLVYKQISVDIFFIDWERPRPSNTTQQPVSIWRTYFIANEWNEIQSKRKTSTLIQILTTLYLIKIAGFEHLALAQPELNTRVADDMVYIPEDPLLKLGVSVCTYVLVYLTQWLLLIGVYENFIKNGIHQFVDLCSVANVSVFILTMENYGFYIHGRSAHGFADTDMESMATQMLREEEDLVGHRGLLPGTEQQTFEMSVPRQLRSYYKRVMAPLSMSQHPNSQAGAGSMTAALKMKSLMGGGGGGGVDINRSVQAYNNMNRFLSAFLEHALKDLDYHVKDKMFVEALLDIEFSDAAADKGVFYIDNGHSFDSVLFYGAEFSLFSFELMLFTSVLIWFDNSLTAGLVTIFVAKIIAYIRDLGGKSNLAKKTLIDERFLI</sequence>
<feature type="signal peptide" evidence="2">
    <location>
        <begin position="1"/>
        <end position="22"/>
    </location>
</feature>
<protein>
    <submittedName>
        <fullName evidence="3">Meckelin</fullName>
    </submittedName>
</protein>
<reference evidence="3" key="1">
    <citation type="submission" date="2021-05" db="EMBL/GenBank/DDBJ databases">
        <authorList>
            <person name="Alioto T."/>
            <person name="Alioto T."/>
            <person name="Gomez Garrido J."/>
        </authorList>
    </citation>
    <scope>NUCLEOTIDE SEQUENCE</scope>
</reference>
<organism evidence="3">
    <name type="scientific">Cacopsylla melanoneura</name>
    <dbReference type="NCBI Taxonomy" id="428564"/>
    <lineage>
        <taxon>Eukaryota</taxon>
        <taxon>Metazoa</taxon>
        <taxon>Ecdysozoa</taxon>
        <taxon>Arthropoda</taxon>
        <taxon>Hexapoda</taxon>
        <taxon>Insecta</taxon>
        <taxon>Pterygota</taxon>
        <taxon>Neoptera</taxon>
        <taxon>Paraneoptera</taxon>
        <taxon>Hemiptera</taxon>
        <taxon>Sternorrhyncha</taxon>
        <taxon>Psylloidea</taxon>
        <taxon>Psyllidae</taxon>
        <taxon>Psyllinae</taxon>
        <taxon>Cacopsylla</taxon>
    </lineage>
</organism>